<accession>A0AB37YTP7</accession>
<organism evidence="1 2">
    <name type="scientific">Bacillus wiedmannii</name>
    <dbReference type="NCBI Taxonomy" id="1890302"/>
    <lineage>
        <taxon>Bacteria</taxon>
        <taxon>Bacillati</taxon>
        <taxon>Bacillota</taxon>
        <taxon>Bacilli</taxon>
        <taxon>Bacillales</taxon>
        <taxon>Bacillaceae</taxon>
        <taxon>Bacillus</taxon>
        <taxon>Bacillus cereus group</taxon>
    </lineage>
</organism>
<proteinExistence type="predicted"/>
<reference evidence="1 2" key="1">
    <citation type="submission" date="2016-08" db="EMBL/GenBank/DDBJ databases">
        <authorList>
            <person name="Loux V."/>
            <person name="Rue O."/>
        </authorList>
    </citation>
    <scope>NUCLEOTIDE SEQUENCE [LARGE SCALE GENOMIC DNA]</scope>
    <source>
        <strain evidence="1 2">WSBC_10311</strain>
    </source>
</reference>
<dbReference type="Proteomes" id="UP000195728">
    <property type="component" value="Unassembled WGS sequence"/>
</dbReference>
<protein>
    <submittedName>
        <fullName evidence="1">Uncharacterized protein</fullName>
    </submittedName>
</protein>
<name>A0AB37YTP7_9BACI</name>
<dbReference type="EMBL" id="FMBG01000016">
    <property type="protein sequence ID" value="SCC45440.1"/>
    <property type="molecule type" value="Genomic_DNA"/>
</dbReference>
<comment type="caution">
    <text evidence="1">The sequence shown here is derived from an EMBL/GenBank/DDBJ whole genome shotgun (WGS) entry which is preliminary data.</text>
</comment>
<gene>
    <name evidence="1" type="ORF">BC10311_03412</name>
</gene>
<evidence type="ECO:0000313" key="2">
    <source>
        <dbReference type="Proteomes" id="UP000195728"/>
    </source>
</evidence>
<sequence>MEILKFEREVAGEM</sequence>
<evidence type="ECO:0000313" key="1">
    <source>
        <dbReference type="EMBL" id="SCC45440.1"/>
    </source>
</evidence>